<evidence type="ECO:0000313" key="2">
    <source>
        <dbReference type="EMBL" id="SUA42290.1"/>
    </source>
</evidence>
<gene>
    <name evidence="2" type="ORF">NCTC13184_01643</name>
</gene>
<keyword evidence="1" id="KW-0812">Transmembrane</keyword>
<keyword evidence="1" id="KW-1133">Transmembrane helix</keyword>
<dbReference type="InterPro" id="IPR036259">
    <property type="entry name" value="MFS_trans_sf"/>
</dbReference>
<dbReference type="Proteomes" id="UP000255082">
    <property type="component" value="Unassembled WGS sequence"/>
</dbReference>
<name>A0A378WLW0_9NOCA</name>
<accession>A0A378WLW0</accession>
<evidence type="ECO:0000256" key="1">
    <source>
        <dbReference type="SAM" id="Phobius"/>
    </source>
</evidence>
<keyword evidence="1" id="KW-0472">Membrane</keyword>
<evidence type="ECO:0000313" key="3">
    <source>
        <dbReference type="Proteomes" id="UP000255082"/>
    </source>
</evidence>
<sequence>MAINLVLRSSYASTNSATTAFWVFLAFYVVCATVVWSIFLRRPGTRSARSDSGVVAEAEALVLEAERSPDTDSIQSTTSARA</sequence>
<dbReference type="EMBL" id="UGRU01000001">
    <property type="protein sequence ID" value="SUA42290.1"/>
    <property type="molecule type" value="Genomic_DNA"/>
</dbReference>
<feature type="transmembrane region" description="Helical" evidence="1">
    <location>
        <begin position="20"/>
        <end position="40"/>
    </location>
</feature>
<dbReference type="Gene3D" id="1.20.1250.20">
    <property type="entry name" value="MFS general substrate transporter like domains"/>
    <property type="match status" value="1"/>
</dbReference>
<organism evidence="2 3">
    <name type="scientific">Nocardia africana</name>
    <dbReference type="NCBI Taxonomy" id="134964"/>
    <lineage>
        <taxon>Bacteria</taxon>
        <taxon>Bacillati</taxon>
        <taxon>Actinomycetota</taxon>
        <taxon>Actinomycetes</taxon>
        <taxon>Mycobacteriales</taxon>
        <taxon>Nocardiaceae</taxon>
        <taxon>Nocardia</taxon>
    </lineage>
</organism>
<protein>
    <submittedName>
        <fullName evidence="2">Uncharacterized protein</fullName>
    </submittedName>
</protein>
<dbReference type="AlphaFoldDB" id="A0A378WLW0"/>
<reference evidence="2 3" key="1">
    <citation type="submission" date="2018-06" db="EMBL/GenBank/DDBJ databases">
        <authorList>
            <consortium name="Pathogen Informatics"/>
            <person name="Doyle S."/>
        </authorList>
    </citation>
    <scope>NUCLEOTIDE SEQUENCE [LARGE SCALE GENOMIC DNA]</scope>
    <source>
        <strain evidence="2 3">NCTC13184</strain>
    </source>
</reference>
<proteinExistence type="predicted"/>